<evidence type="ECO:0000256" key="1">
    <source>
        <dbReference type="ARBA" id="ARBA00004733"/>
    </source>
</evidence>
<keyword evidence="12" id="KW-1185">Reference proteome</keyword>
<dbReference type="InterPro" id="IPR013785">
    <property type="entry name" value="Aldolase_TIM"/>
</dbReference>
<dbReference type="InterPro" id="IPR011060">
    <property type="entry name" value="RibuloseP-bd_barrel"/>
</dbReference>
<dbReference type="Proteomes" id="UP001162541">
    <property type="component" value="Chromosome 1"/>
</dbReference>
<dbReference type="CDD" id="cd04724">
    <property type="entry name" value="Tryptophan_synthase_alpha"/>
    <property type="match status" value="1"/>
</dbReference>
<reference evidence="11 12" key="1">
    <citation type="submission" date="2016-03" db="EMBL/GenBank/DDBJ databases">
        <title>Mechanisms controlling the formation of the plant cell surface in tip-growing cells are functionally conserved among land plants.</title>
        <authorList>
            <person name="Honkanen S."/>
            <person name="Jones V.A."/>
            <person name="Morieri G."/>
            <person name="Champion C."/>
            <person name="Hetherington A.J."/>
            <person name="Kelly S."/>
            <person name="Saint-Marcoux D."/>
            <person name="Proust H."/>
            <person name="Prescott H."/>
            <person name="Dolan L."/>
        </authorList>
    </citation>
    <scope>NUCLEOTIDE SEQUENCE [LARGE SCALE GENOMIC DNA]</scope>
    <source>
        <strain evidence="12">cv. Tak-1 and cv. Tak-2</strain>
        <tissue evidence="11">Whole gametophyte</tissue>
    </source>
</reference>
<keyword evidence="4" id="KW-0822">Tryptophan biosynthesis</keyword>
<keyword evidence="6" id="KW-0456">Lyase</keyword>
<evidence type="ECO:0000256" key="8">
    <source>
        <dbReference type="ARBA" id="ARBA00060788"/>
    </source>
</evidence>
<comment type="similarity">
    <text evidence="8 9">Belongs to the TrpA family.</text>
</comment>
<evidence type="ECO:0000313" key="12">
    <source>
        <dbReference type="Proteomes" id="UP000077202"/>
    </source>
</evidence>
<dbReference type="AlphaFoldDB" id="A0A176VJG6"/>
<dbReference type="FunFam" id="3.20.20.70:FF:000107">
    <property type="entry name" value="Tryptophan synthase alpha chain, chloroplastic"/>
    <property type="match status" value="1"/>
</dbReference>
<protein>
    <submittedName>
        <fullName evidence="11">Uncharacterized protein</fullName>
    </submittedName>
</protein>
<dbReference type="GO" id="GO:0004834">
    <property type="term" value="F:tryptophan synthase activity"/>
    <property type="evidence" value="ECO:0007669"/>
    <property type="project" value="UniProtKB-EC"/>
</dbReference>
<evidence type="ECO:0000256" key="5">
    <source>
        <dbReference type="ARBA" id="ARBA00023141"/>
    </source>
</evidence>
<evidence type="ECO:0000256" key="2">
    <source>
        <dbReference type="ARBA" id="ARBA00011270"/>
    </source>
</evidence>
<dbReference type="InterPro" id="IPR018204">
    <property type="entry name" value="Trp_synthase_alpha_AS"/>
</dbReference>
<proteinExistence type="inferred from homology"/>
<dbReference type="Gene3D" id="3.20.20.70">
    <property type="entry name" value="Aldolase class I"/>
    <property type="match status" value="1"/>
</dbReference>
<keyword evidence="3" id="KW-0028">Amino-acid biosynthesis</keyword>
<organism evidence="11 12">
    <name type="scientific">Marchantia polymorpha subsp. ruderalis</name>
    <dbReference type="NCBI Taxonomy" id="1480154"/>
    <lineage>
        <taxon>Eukaryota</taxon>
        <taxon>Viridiplantae</taxon>
        <taxon>Streptophyta</taxon>
        <taxon>Embryophyta</taxon>
        <taxon>Marchantiophyta</taxon>
        <taxon>Marchantiopsida</taxon>
        <taxon>Marchantiidae</taxon>
        <taxon>Marchantiales</taxon>
        <taxon>Marchantiaceae</taxon>
        <taxon>Marchantia</taxon>
    </lineage>
</organism>
<comment type="pathway">
    <text evidence="1">Amino-acid biosynthesis; L-tryptophan biosynthesis; L-tryptophan from chorismate: step 5/5.</text>
</comment>
<accession>A0A176VJG6</accession>
<dbReference type="PROSITE" id="PS00167">
    <property type="entry name" value="TRP_SYNTHASE_ALPHA"/>
    <property type="match status" value="1"/>
</dbReference>
<evidence type="ECO:0000256" key="7">
    <source>
        <dbReference type="ARBA" id="ARBA00049047"/>
    </source>
</evidence>
<reference evidence="10" key="2">
    <citation type="journal article" date="2019" name="Curr. Biol.">
        <title>Chromatin organization in early land plants reveals an ancestral association between H3K27me3, transposons, and constitutive heterochromatin.</title>
        <authorList>
            <person name="Montgomery S.A."/>
            <person name="Tanizawa Y."/>
            <person name="Galik B."/>
            <person name="Wang N."/>
            <person name="Ito T."/>
            <person name="Mochizuki T."/>
            <person name="Akimcheva S."/>
            <person name="Bowman J."/>
            <person name="Cognat V."/>
            <person name="Drouard L."/>
            <person name="Ekker H."/>
            <person name="Houng S."/>
            <person name="Kohchi T."/>
            <person name="Lin S."/>
            <person name="Liu L.D."/>
            <person name="Nakamura Y."/>
            <person name="Valeeva L.R."/>
            <person name="Shakirov E.V."/>
            <person name="Shippen D.E."/>
            <person name="Wei W."/>
            <person name="Yagura M."/>
            <person name="Yamaoka S."/>
            <person name="Yamato K.T."/>
            <person name="Liu C."/>
            <person name="Berger F."/>
        </authorList>
    </citation>
    <scope>NUCLEOTIDE SEQUENCE [LARGE SCALE GENOMIC DNA]</scope>
    <source>
        <strain evidence="10">Tak-1</strain>
    </source>
</reference>
<dbReference type="PANTHER" id="PTHR43406:SF1">
    <property type="entry name" value="TRYPTOPHAN SYNTHASE ALPHA CHAIN, CHLOROPLASTIC"/>
    <property type="match status" value="1"/>
</dbReference>
<evidence type="ECO:0000313" key="11">
    <source>
        <dbReference type="EMBL" id="OAE20075.1"/>
    </source>
</evidence>
<evidence type="ECO:0000256" key="6">
    <source>
        <dbReference type="ARBA" id="ARBA00023239"/>
    </source>
</evidence>
<dbReference type="InterPro" id="IPR002028">
    <property type="entry name" value="Trp_synthase_suA"/>
</dbReference>
<name>A0A176VJG6_MARPO</name>
<evidence type="ECO:0000256" key="3">
    <source>
        <dbReference type="ARBA" id="ARBA00022605"/>
    </source>
</evidence>
<evidence type="ECO:0000313" key="13">
    <source>
        <dbReference type="Proteomes" id="UP001162541"/>
    </source>
</evidence>
<dbReference type="GO" id="GO:0009507">
    <property type="term" value="C:chloroplast"/>
    <property type="evidence" value="ECO:0007669"/>
    <property type="project" value="TreeGrafter"/>
</dbReference>
<keyword evidence="5" id="KW-0057">Aromatic amino acid biosynthesis</keyword>
<dbReference type="Proteomes" id="UP000077202">
    <property type="component" value="Unassembled WGS sequence"/>
</dbReference>
<dbReference type="NCBIfam" id="TIGR00262">
    <property type="entry name" value="trpA"/>
    <property type="match status" value="1"/>
</dbReference>
<dbReference type="PANTHER" id="PTHR43406">
    <property type="entry name" value="TRYPTOPHAN SYNTHASE, ALPHA CHAIN"/>
    <property type="match status" value="1"/>
</dbReference>
<dbReference type="UniPathway" id="UPA00035">
    <property type="reaction ID" value="UER00044"/>
</dbReference>
<gene>
    <name evidence="11" type="ORF">AXG93_2584s1590</name>
    <name evidence="10" type="ORF">Mp_1g03120</name>
</gene>
<dbReference type="Pfam" id="PF00290">
    <property type="entry name" value="Trp_syntA"/>
    <property type="match status" value="1"/>
</dbReference>
<dbReference type="SUPFAM" id="SSF51366">
    <property type="entry name" value="Ribulose-phoshate binding barrel"/>
    <property type="match status" value="1"/>
</dbReference>
<dbReference type="GO" id="GO:0005829">
    <property type="term" value="C:cytosol"/>
    <property type="evidence" value="ECO:0007669"/>
    <property type="project" value="TreeGrafter"/>
</dbReference>
<evidence type="ECO:0000256" key="9">
    <source>
        <dbReference type="RuleBase" id="RU003662"/>
    </source>
</evidence>
<evidence type="ECO:0000313" key="10">
    <source>
        <dbReference type="EMBL" id="BBM97113.1"/>
    </source>
</evidence>
<sequence length="359" mass="38781">MASLVKPCFQPCSQQSLPLPAPVQHQHQQPSCSARCGGFRVFDTDWKRLKQEHQRPSRLATANRHWSVASLQKTGSAGNVAAVTANVDQETRRISHLFEGLRKEGKVALIPYLTAGDPNLETTAKAIRLLDRLGCSIIELGIPYSDPLADGPVIQAAATRALGGGTNLESVLDLMREVVPQIKAPIVLFIYYNQLLKRGAEKFVLEALEAGASGIVVPDLPLEETAKLRRLTGAVGLELVLLTTPTTPKERMHAITEVSQGFVYLVSLTGVTGARANIESRVEDLLKTIKEVTDKPVCVGFGISNGQQARQIAEWGADGVIIGSAVVKLLGESGTPEQGLQAVEEFIVDVQNCIAQRKR</sequence>
<dbReference type="HAMAP" id="MF_00131">
    <property type="entry name" value="Trp_synth_alpha"/>
    <property type="match status" value="1"/>
</dbReference>
<evidence type="ECO:0000256" key="4">
    <source>
        <dbReference type="ARBA" id="ARBA00022822"/>
    </source>
</evidence>
<dbReference type="EMBL" id="AP019866">
    <property type="protein sequence ID" value="BBM97113.1"/>
    <property type="molecule type" value="Genomic_DNA"/>
</dbReference>
<comment type="subunit">
    <text evidence="2">Tetramer of two alpha and two beta chains.</text>
</comment>
<comment type="catalytic activity">
    <reaction evidence="7">
        <text>(1S,2R)-1-C-(indol-3-yl)glycerol 3-phosphate + L-serine = D-glyceraldehyde 3-phosphate + L-tryptophan + H2O</text>
        <dbReference type="Rhea" id="RHEA:10532"/>
        <dbReference type="ChEBI" id="CHEBI:15377"/>
        <dbReference type="ChEBI" id="CHEBI:33384"/>
        <dbReference type="ChEBI" id="CHEBI:57912"/>
        <dbReference type="ChEBI" id="CHEBI:58866"/>
        <dbReference type="ChEBI" id="CHEBI:59776"/>
        <dbReference type="EC" id="4.2.1.20"/>
    </reaction>
</comment>
<reference evidence="13" key="3">
    <citation type="journal article" date="2020" name="Curr. Biol.">
        <title>Chromatin organization in early land plants reveals an ancestral association between H3K27me3, transposons, and constitutive heterochromatin.</title>
        <authorList>
            <person name="Montgomery S.A."/>
            <person name="Tanizawa Y."/>
            <person name="Galik B."/>
            <person name="Wang N."/>
            <person name="Ito T."/>
            <person name="Mochizuki T."/>
            <person name="Akimcheva S."/>
            <person name="Bowman J.L."/>
            <person name="Cognat V."/>
            <person name="Marechal-Drouard L."/>
            <person name="Ekker H."/>
            <person name="Hong S.F."/>
            <person name="Kohchi T."/>
            <person name="Lin S.S."/>
            <person name="Liu L.D."/>
            <person name="Nakamura Y."/>
            <person name="Valeeva L.R."/>
            <person name="Shakirov E.V."/>
            <person name="Shippen D.E."/>
            <person name="Wei W.L."/>
            <person name="Yagura M."/>
            <person name="Yamaoka S."/>
            <person name="Yamato K.T."/>
            <person name="Liu C."/>
            <person name="Berger F."/>
        </authorList>
    </citation>
    <scope>NUCLEOTIDE SEQUENCE [LARGE SCALE GENOMIC DNA]</scope>
    <source>
        <strain evidence="13">Tak-1</strain>
    </source>
</reference>
<dbReference type="EMBL" id="LVLJ01003709">
    <property type="protein sequence ID" value="OAE20075.1"/>
    <property type="molecule type" value="Genomic_DNA"/>
</dbReference>